<feature type="domain" description="Bacterial transcriptional activator" evidence="1">
    <location>
        <begin position="660"/>
        <end position="774"/>
    </location>
</feature>
<evidence type="ECO:0000313" key="3">
    <source>
        <dbReference type="Proteomes" id="UP000483286"/>
    </source>
</evidence>
<dbReference type="EMBL" id="WQLB01000027">
    <property type="protein sequence ID" value="MVN88355.1"/>
    <property type="molecule type" value="Genomic_DNA"/>
</dbReference>
<dbReference type="InterPro" id="IPR051677">
    <property type="entry name" value="AfsR-DnrI-RedD_regulator"/>
</dbReference>
<organism evidence="2 3">
    <name type="scientific">Deinococcus arboris</name>
    <dbReference type="NCBI Taxonomy" id="2682977"/>
    <lineage>
        <taxon>Bacteria</taxon>
        <taxon>Thermotogati</taxon>
        <taxon>Deinococcota</taxon>
        <taxon>Deinococci</taxon>
        <taxon>Deinococcales</taxon>
        <taxon>Deinococcaceae</taxon>
        <taxon>Deinococcus</taxon>
    </lineage>
</organism>
<comment type="caution">
    <text evidence="2">The sequence shown here is derived from an EMBL/GenBank/DDBJ whole genome shotgun (WGS) entry which is preliminary data.</text>
</comment>
<gene>
    <name evidence="2" type="ORF">GO986_16540</name>
</gene>
<dbReference type="InterPro" id="IPR005158">
    <property type="entry name" value="BTAD"/>
</dbReference>
<dbReference type="SMART" id="SM01043">
    <property type="entry name" value="BTAD"/>
    <property type="match status" value="1"/>
</dbReference>
<dbReference type="GO" id="GO:0006355">
    <property type="term" value="P:regulation of DNA-templated transcription"/>
    <property type="evidence" value="ECO:0007669"/>
    <property type="project" value="InterPro"/>
</dbReference>
<dbReference type="InterPro" id="IPR011990">
    <property type="entry name" value="TPR-like_helical_dom_sf"/>
</dbReference>
<protein>
    <recommendedName>
        <fullName evidence="1">Bacterial transcriptional activator domain-containing protein</fullName>
    </recommendedName>
</protein>
<evidence type="ECO:0000313" key="2">
    <source>
        <dbReference type="EMBL" id="MVN88355.1"/>
    </source>
</evidence>
<dbReference type="PANTHER" id="PTHR35807">
    <property type="entry name" value="TRANSCRIPTIONAL REGULATOR REDD-RELATED"/>
    <property type="match status" value="1"/>
</dbReference>
<accession>A0A7C9I143</accession>
<dbReference type="Gene3D" id="1.25.40.10">
    <property type="entry name" value="Tetratricopeptide repeat domain"/>
    <property type="match status" value="3"/>
</dbReference>
<dbReference type="SUPFAM" id="SSF46894">
    <property type="entry name" value="C-terminal effector domain of the bipartite response regulators"/>
    <property type="match status" value="1"/>
</dbReference>
<dbReference type="Gene3D" id="1.10.10.10">
    <property type="entry name" value="Winged helix-like DNA-binding domain superfamily/Winged helix DNA-binding domain"/>
    <property type="match status" value="1"/>
</dbReference>
<name>A0A7C9I143_9DEIO</name>
<proteinExistence type="predicted"/>
<dbReference type="GO" id="GO:0003677">
    <property type="term" value="F:DNA binding"/>
    <property type="evidence" value="ECO:0007669"/>
    <property type="project" value="InterPro"/>
</dbReference>
<dbReference type="RefSeq" id="WP_157460415.1">
    <property type="nucleotide sequence ID" value="NZ_WQLB01000027.1"/>
</dbReference>
<sequence>MRLTLLTDPDTQAALAATRTLVGQVANRLLVLARQQPGVPADTLAATLDGAAALPHGTRRAVAAEVERARHWSRGGLKTQSYWLDARSLRVTPAGQVSLWTVRGRVTLPTRLGNYQRHLLAQAAQTQGGARGGQITLSRAGEWYVRLNLGRAPAAPEPAPPSTDLLERQGHFERVERRLRGARPTPHTQGQWALALLQTGQTDRAELQLLTALGHPTPDARIYLGLSLLAGTRRDPQARLAQAERGLAARPDEFTRWWLRCSQARALVELGRAGAAQPIMAALLREVPPSELRSRARALYFAQGVSAALDDFAAQDRQAREALRLFDLLGIGSEGLSLRLDLAYRLYFRGRADEALTMTAEVIAMTARLDDPRAGVAHLICAEMHLLGEQFEQALSHLEQVHAAQQRHASDRLDVPARAFSAECLWRLGRLDWADFERRIEALHPTQDFDHVTRAFYTGLLAFEAGQLEAARAAFEQVVAGVALLDGFRLRASAFLAYGRWAAGEDLDSASADLRRALEHVGGELALTIDAGRLAPLYAACAERGIGGRSAERLARHLRPTLNVQTLGGFAVTLNGQPLHIRLTKARELLAYLLLHGPASRDTLMTALWNGEARRELGSYFKQALHALRAALRPHLPAGADPVPHVGGLYRLSERLNVQCDALALMERPQSADQMLATLDRYAGPFLPGTDTEWVSQQRETLEAQAQSLAMTLGAQLQATKPGQAARAYLHGARINPLFESAWQAAAAAYEQAGQPYLARHAREGYARALRQELG</sequence>
<dbReference type="SUPFAM" id="SSF48452">
    <property type="entry name" value="TPR-like"/>
    <property type="match status" value="1"/>
</dbReference>
<evidence type="ECO:0000259" key="1">
    <source>
        <dbReference type="SMART" id="SM01043"/>
    </source>
</evidence>
<keyword evidence="3" id="KW-1185">Reference proteome</keyword>
<reference evidence="2 3" key="1">
    <citation type="submission" date="2019-12" db="EMBL/GenBank/DDBJ databases">
        <title>Deinococcus sp. HMF7620 Genome sequencing and assembly.</title>
        <authorList>
            <person name="Kang H."/>
            <person name="Kim H."/>
            <person name="Joh K."/>
        </authorList>
    </citation>
    <scope>NUCLEOTIDE SEQUENCE [LARGE SCALE GENOMIC DNA]</scope>
    <source>
        <strain evidence="2 3">HMF7620</strain>
    </source>
</reference>
<dbReference type="InterPro" id="IPR016032">
    <property type="entry name" value="Sig_transdc_resp-reg_C-effctor"/>
</dbReference>
<dbReference type="Proteomes" id="UP000483286">
    <property type="component" value="Unassembled WGS sequence"/>
</dbReference>
<dbReference type="InterPro" id="IPR036388">
    <property type="entry name" value="WH-like_DNA-bd_sf"/>
</dbReference>
<dbReference type="AlphaFoldDB" id="A0A7C9I143"/>